<dbReference type="Proteomes" id="UP000318478">
    <property type="component" value="Unassembled WGS sequence"/>
</dbReference>
<keyword evidence="6 8" id="KW-0592">Phosphate transport</keyword>
<dbReference type="Gene3D" id="1.20.58.220">
    <property type="entry name" value="Phosphate transport system protein phou homolog 2, domain 2"/>
    <property type="match status" value="1"/>
</dbReference>
<evidence type="ECO:0000259" key="9">
    <source>
        <dbReference type="Pfam" id="PF01895"/>
    </source>
</evidence>
<dbReference type="RefSeq" id="WP_146585290.1">
    <property type="nucleotide sequence ID" value="NZ_SJPO01000003.1"/>
</dbReference>
<dbReference type="FunFam" id="1.20.58.220:FF:000004">
    <property type="entry name" value="Phosphate-specific transport system accessory protein PhoU"/>
    <property type="match status" value="1"/>
</dbReference>
<dbReference type="OrthoDB" id="9814256at2"/>
<evidence type="ECO:0000256" key="6">
    <source>
        <dbReference type="ARBA" id="ARBA00022592"/>
    </source>
</evidence>
<keyword evidence="11" id="KW-1185">Reference proteome</keyword>
<dbReference type="InterPro" id="IPR026022">
    <property type="entry name" value="PhoU_dom"/>
</dbReference>
<dbReference type="GO" id="GO:0005737">
    <property type="term" value="C:cytoplasm"/>
    <property type="evidence" value="ECO:0007669"/>
    <property type="project" value="UniProtKB-SubCell"/>
</dbReference>
<comment type="caution">
    <text evidence="10">The sequence shown here is derived from an EMBL/GenBank/DDBJ whole genome shotgun (WGS) entry which is preliminary data.</text>
</comment>
<sequence>MSKHLERDLELLERDVLAQSSIVEDMIRTATRCLRDQSTEALSDLAALEPKVNAREVRIEEECLKILALHQPVATDLRRVATILKINADLERIGDLAVNIGERVRSMAELPVVPAPAGLDEMTSVTIEMVRDALDAFVELDADAARAVGKRDDIVDDLNHDVINELHAVMQAQPSLVEPAVHLFSATRHLERIADHATNIAEDVMYLVEGEIARHRHRQAGAEF</sequence>
<evidence type="ECO:0000256" key="7">
    <source>
        <dbReference type="ARBA" id="ARBA00056181"/>
    </source>
</evidence>
<evidence type="ECO:0000256" key="1">
    <source>
        <dbReference type="ARBA" id="ARBA00004496"/>
    </source>
</evidence>
<dbReference type="SUPFAM" id="SSF109755">
    <property type="entry name" value="PhoU-like"/>
    <property type="match status" value="1"/>
</dbReference>
<dbReference type="GO" id="GO:0030643">
    <property type="term" value="P:intracellular phosphate ion homeostasis"/>
    <property type="evidence" value="ECO:0007669"/>
    <property type="project" value="InterPro"/>
</dbReference>
<keyword evidence="5 8" id="KW-0963">Cytoplasm</keyword>
<protein>
    <recommendedName>
        <fullName evidence="8">Phosphate-specific transport system accessory protein PhoU</fullName>
    </recommendedName>
</protein>
<evidence type="ECO:0000256" key="8">
    <source>
        <dbReference type="PIRNR" id="PIRNR003107"/>
    </source>
</evidence>
<organism evidence="10 11">
    <name type="scientific">Posidoniimonas polymericola</name>
    <dbReference type="NCBI Taxonomy" id="2528002"/>
    <lineage>
        <taxon>Bacteria</taxon>
        <taxon>Pseudomonadati</taxon>
        <taxon>Planctomycetota</taxon>
        <taxon>Planctomycetia</taxon>
        <taxon>Pirellulales</taxon>
        <taxon>Lacipirellulaceae</taxon>
        <taxon>Posidoniimonas</taxon>
    </lineage>
</organism>
<feature type="domain" description="PhoU" evidence="9">
    <location>
        <begin position="20"/>
        <end position="104"/>
    </location>
</feature>
<keyword evidence="4 8" id="KW-0813">Transport</keyword>
<dbReference type="GO" id="GO:0045936">
    <property type="term" value="P:negative regulation of phosphate metabolic process"/>
    <property type="evidence" value="ECO:0007669"/>
    <property type="project" value="InterPro"/>
</dbReference>
<evidence type="ECO:0000256" key="3">
    <source>
        <dbReference type="ARBA" id="ARBA00011738"/>
    </source>
</evidence>
<comment type="subcellular location">
    <subcellularLocation>
        <location evidence="1 8">Cytoplasm</location>
    </subcellularLocation>
</comment>
<dbReference type="GO" id="GO:0006817">
    <property type="term" value="P:phosphate ion transport"/>
    <property type="evidence" value="ECO:0007669"/>
    <property type="project" value="UniProtKB-KW"/>
</dbReference>
<comment type="subunit">
    <text evidence="3 8">Homodimer.</text>
</comment>
<comment type="function">
    <text evidence="7 8">Plays a role in the regulation of phosphate uptake.</text>
</comment>
<dbReference type="Pfam" id="PF01895">
    <property type="entry name" value="PhoU"/>
    <property type="match status" value="2"/>
</dbReference>
<dbReference type="EMBL" id="SJPO01000003">
    <property type="protein sequence ID" value="TWT77617.1"/>
    <property type="molecule type" value="Genomic_DNA"/>
</dbReference>
<evidence type="ECO:0000313" key="11">
    <source>
        <dbReference type="Proteomes" id="UP000318478"/>
    </source>
</evidence>
<name>A0A5C5YSK1_9BACT</name>
<proteinExistence type="inferred from homology"/>
<evidence type="ECO:0000313" key="10">
    <source>
        <dbReference type="EMBL" id="TWT77617.1"/>
    </source>
</evidence>
<dbReference type="AlphaFoldDB" id="A0A5C5YSK1"/>
<dbReference type="PIRSF" id="PIRSF003107">
    <property type="entry name" value="PhoU"/>
    <property type="match status" value="1"/>
</dbReference>
<evidence type="ECO:0000256" key="5">
    <source>
        <dbReference type="ARBA" id="ARBA00022490"/>
    </source>
</evidence>
<accession>A0A5C5YSK1</accession>
<comment type="similarity">
    <text evidence="2 8">Belongs to the PhoU family.</text>
</comment>
<reference evidence="10 11" key="1">
    <citation type="submission" date="2019-02" db="EMBL/GenBank/DDBJ databases">
        <title>Deep-cultivation of Planctomycetes and their phenomic and genomic characterization uncovers novel biology.</title>
        <authorList>
            <person name="Wiegand S."/>
            <person name="Jogler M."/>
            <person name="Boedeker C."/>
            <person name="Pinto D."/>
            <person name="Vollmers J."/>
            <person name="Rivas-Marin E."/>
            <person name="Kohn T."/>
            <person name="Peeters S.H."/>
            <person name="Heuer A."/>
            <person name="Rast P."/>
            <person name="Oberbeckmann S."/>
            <person name="Bunk B."/>
            <person name="Jeske O."/>
            <person name="Meyerdierks A."/>
            <person name="Storesund J.E."/>
            <person name="Kallscheuer N."/>
            <person name="Luecker S."/>
            <person name="Lage O.M."/>
            <person name="Pohl T."/>
            <person name="Merkel B.J."/>
            <person name="Hornburger P."/>
            <person name="Mueller R.-W."/>
            <person name="Bruemmer F."/>
            <person name="Labrenz M."/>
            <person name="Spormann A.M."/>
            <person name="Op Den Camp H."/>
            <person name="Overmann J."/>
            <person name="Amann R."/>
            <person name="Jetten M.S.M."/>
            <person name="Mascher T."/>
            <person name="Medema M.H."/>
            <person name="Devos D.P."/>
            <person name="Kaster A.-K."/>
            <person name="Ovreas L."/>
            <person name="Rohde M."/>
            <person name="Galperin M.Y."/>
            <person name="Jogler C."/>
        </authorList>
    </citation>
    <scope>NUCLEOTIDE SEQUENCE [LARGE SCALE GENOMIC DNA]</scope>
    <source>
        <strain evidence="10 11">Pla123a</strain>
    </source>
</reference>
<evidence type="ECO:0000256" key="2">
    <source>
        <dbReference type="ARBA" id="ARBA00008107"/>
    </source>
</evidence>
<evidence type="ECO:0000256" key="4">
    <source>
        <dbReference type="ARBA" id="ARBA00022448"/>
    </source>
</evidence>
<dbReference type="NCBIfam" id="TIGR02135">
    <property type="entry name" value="phoU_full"/>
    <property type="match status" value="1"/>
</dbReference>
<dbReference type="PANTHER" id="PTHR42930">
    <property type="entry name" value="PHOSPHATE-SPECIFIC TRANSPORT SYSTEM ACCESSORY PROTEIN PHOU"/>
    <property type="match status" value="1"/>
</dbReference>
<dbReference type="InterPro" id="IPR038078">
    <property type="entry name" value="PhoU-like_sf"/>
</dbReference>
<feature type="domain" description="PhoU" evidence="9">
    <location>
        <begin position="119"/>
        <end position="204"/>
    </location>
</feature>
<gene>
    <name evidence="10" type="ORF">Pla123a_14130</name>
</gene>
<dbReference type="InterPro" id="IPR028366">
    <property type="entry name" value="PhoU"/>
</dbReference>
<dbReference type="PANTHER" id="PTHR42930:SF3">
    <property type="entry name" value="PHOSPHATE-SPECIFIC TRANSPORT SYSTEM ACCESSORY PROTEIN PHOU"/>
    <property type="match status" value="1"/>
</dbReference>